<dbReference type="GO" id="GO:0005886">
    <property type="term" value="C:plasma membrane"/>
    <property type="evidence" value="ECO:0007669"/>
    <property type="project" value="UniProtKB-SubCell"/>
</dbReference>
<feature type="domain" description="ABC transmembrane type-2" evidence="10">
    <location>
        <begin position="32"/>
        <end position="253"/>
    </location>
</feature>
<dbReference type="PANTHER" id="PTHR30413:SF8">
    <property type="entry name" value="TRANSPORT PERMEASE PROTEIN"/>
    <property type="match status" value="1"/>
</dbReference>
<keyword evidence="7 9" id="KW-1133">Transmembrane helix</keyword>
<evidence type="ECO:0000313" key="12">
    <source>
        <dbReference type="Proteomes" id="UP000216429"/>
    </source>
</evidence>
<keyword evidence="8 9" id="KW-0472">Membrane</keyword>
<dbReference type="EMBL" id="NEVU01000003">
    <property type="protein sequence ID" value="OZI72185.1"/>
    <property type="molecule type" value="Genomic_DNA"/>
</dbReference>
<feature type="transmembrane region" description="Helical" evidence="9">
    <location>
        <begin position="34"/>
        <end position="56"/>
    </location>
</feature>
<name>A0A261VDV5_9BORD</name>
<comment type="similarity">
    <text evidence="2 9">Belongs to the ABC-2 integral membrane protein family.</text>
</comment>
<evidence type="ECO:0000256" key="5">
    <source>
        <dbReference type="ARBA" id="ARBA00022519"/>
    </source>
</evidence>
<dbReference type="InterPro" id="IPR047817">
    <property type="entry name" value="ABC2_TM_bact-type"/>
</dbReference>
<protein>
    <recommendedName>
        <fullName evidence="9">Transport permease protein</fullName>
    </recommendedName>
</protein>
<reference evidence="12" key="1">
    <citation type="submission" date="2017-05" db="EMBL/GenBank/DDBJ databases">
        <title>Complete and WGS of Bordetella genogroups.</title>
        <authorList>
            <person name="Spilker T."/>
            <person name="Lipuma J."/>
        </authorList>
    </citation>
    <scope>NUCLEOTIDE SEQUENCE [LARGE SCALE GENOMIC DNA]</scope>
    <source>
        <strain evidence="12">AU6712</strain>
    </source>
</reference>
<keyword evidence="3 9" id="KW-0813">Transport</keyword>
<proteinExistence type="inferred from homology"/>
<keyword evidence="6 9" id="KW-0812">Transmembrane</keyword>
<comment type="subcellular location">
    <subcellularLocation>
        <location evidence="1 9">Cell inner membrane</location>
        <topology evidence="1 9">Multi-pass membrane protein</topology>
    </subcellularLocation>
</comment>
<evidence type="ECO:0000256" key="3">
    <source>
        <dbReference type="ARBA" id="ARBA00022448"/>
    </source>
</evidence>
<comment type="caution">
    <text evidence="11">The sequence shown here is derived from an EMBL/GenBank/DDBJ whole genome shotgun (WGS) entry which is preliminary data.</text>
</comment>
<evidence type="ECO:0000256" key="6">
    <source>
        <dbReference type="ARBA" id="ARBA00022692"/>
    </source>
</evidence>
<dbReference type="Pfam" id="PF01061">
    <property type="entry name" value="ABC2_membrane"/>
    <property type="match status" value="1"/>
</dbReference>
<organism evidence="11 12">
    <name type="scientific">Bordetella genomosp. 12</name>
    <dbReference type="NCBI Taxonomy" id="463035"/>
    <lineage>
        <taxon>Bacteria</taxon>
        <taxon>Pseudomonadati</taxon>
        <taxon>Pseudomonadota</taxon>
        <taxon>Betaproteobacteria</taxon>
        <taxon>Burkholderiales</taxon>
        <taxon>Alcaligenaceae</taxon>
        <taxon>Bordetella</taxon>
    </lineage>
</organism>
<keyword evidence="4 9" id="KW-1003">Cell membrane</keyword>
<comment type="caution">
    <text evidence="9">Lacks conserved residue(s) required for the propagation of feature annotation.</text>
</comment>
<keyword evidence="5" id="KW-0997">Cell inner membrane</keyword>
<evidence type="ECO:0000259" key="10">
    <source>
        <dbReference type="PROSITE" id="PS51012"/>
    </source>
</evidence>
<dbReference type="InterPro" id="IPR013525">
    <property type="entry name" value="ABC2_TM"/>
</dbReference>
<gene>
    <name evidence="11" type="ORF">CAL22_20685</name>
</gene>
<feature type="transmembrane region" description="Helical" evidence="9">
    <location>
        <begin position="227"/>
        <end position="250"/>
    </location>
</feature>
<accession>A0A261VDV5</accession>
<dbReference type="AlphaFoldDB" id="A0A261VDV5"/>
<feature type="transmembrane region" description="Helical" evidence="9">
    <location>
        <begin position="144"/>
        <end position="171"/>
    </location>
</feature>
<evidence type="ECO:0000256" key="2">
    <source>
        <dbReference type="ARBA" id="ARBA00007783"/>
    </source>
</evidence>
<feature type="transmembrane region" description="Helical" evidence="9">
    <location>
        <begin position="115"/>
        <end position="138"/>
    </location>
</feature>
<evidence type="ECO:0000256" key="9">
    <source>
        <dbReference type="RuleBase" id="RU361157"/>
    </source>
</evidence>
<evidence type="ECO:0000256" key="7">
    <source>
        <dbReference type="ARBA" id="ARBA00022989"/>
    </source>
</evidence>
<feature type="transmembrane region" description="Helical" evidence="9">
    <location>
        <begin position="68"/>
        <end position="94"/>
    </location>
</feature>
<keyword evidence="12" id="KW-1185">Reference proteome</keyword>
<dbReference type="PANTHER" id="PTHR30413">
    <property type="entry name" value="INNER MEMBRANE TRANSPORT PERMEASE"/>
    <property type="match status" value="1"/>
</dbReference>
<evidence type="ECO:0000256" key="4">
    <source>
        <dbReference type="ARBA" id="ARBA00022475"/>
    </source>
</evidence>
<evidence type="ECO:0000256" key="1">
    <source>
        <dbReference type="ARBA" id="ARBA00004429"/>
    </source>
</evidence>
<dbReference type="RefSeq" id="WP_094816460.1">
    <property type="nucleotide sequence ID" value="NZ_NEVU01000003.1"/>
</dbReference>
<dbReference type="PROSITE" id="PS51012">
    <property type="entry name" value="ABC_TM2"/>
    <property type="match status" value="1"/>
</dbReference>
<dbReference type="GO" id="GO:0015920">
    <property type="term" value="P:lipopolysaccharide transport"/>
    <property type="evidence" value="ECO:0007669"/>
    <property type="project" value="TreeGrafter"/>
</dbReference>
<evidence type="ECO:0000256" key="8">
    <source>
        <dbReference type="ARBA" id="ARBA00023136"/>
    </source>
</evidence>
<dbReference type="GO" id="GO:0140359">
    <property type="term" value="F:ABC-type transporter activity"/>
    <property type="evidence" value="ECO:0007669"/>
    <property type="project" value="InterPro"/>
</dbReference>
<evidence type="ECO:0000313" key="11">
    <source>
        <dbReference type="EMBL" id="OZI72185.1"/>
    </source>
</evidence>
<sequence length="261" mass="29216">MFDRSRLLWKHRHLLWATTLTDVRIRSSGTILGIVWTLLYPLMFLGLYAVVYTMIFKIRLGGFSTFEYVLLIFSGLIPFLGFSESLGSGVSCVLGNKGLVKNTLFPIELIPVKTVLASSVTMLVGLSLLLIVLWANGIVHPTQLLLPIIILLQLIFTVGLIWLLSAINVFVPDIAQTVSIMTLFLMLVSPIAYTHSMIPAAVLPFMYLNPLYYLIMLYRDAVFLGDFPLSMLLTFTLIACGFFTLGGYVFSRLKPLFADYV</sequence>
<dbReference type="OrthoDB" id="9786910at2"/>
<dbReference type="Proteomes" id="UP000216429">
    <property type="component" value="Unassembled WGS sequence"/>
</dbReference>